<comment type="caution">
    <text evidence="2">The sequence shown here is derived from an EMBL/GenBank/DDBJ whole genome shotgun (WGS) entry which is preliminary data.</text>
</comment>
<name>A0AAP0HH45_9MAGN</name>
<keyword evidence="3" id="KW-1185">Reference proteome</keyword>
<organism evidence="2 3">
    <name type="scientific">Stephania cephalantha</name>
    <dbReference type="NCBI Taxonomy" id="152367"/>
    <lineage>
        <taxon>Eukaryota</taxon>
        <taxon>Viridiplantae</taxon>
        <taxon>Streptophyta</taxon>
        <taxon>Embryophyta</taxon>
        <taxon>Tracheophyta</taxon>
        <taxon>Spermatophyta</taxon>
        <taxon>Magnoliopsida</taxon>
        <taxon>Ranunculales</taxon>
        <taxon>Menispermaceae</taxon>
        <taxon>Menispermoideae</taxon>
        <taxon>Cissampelideae</taxon>
        <taxon>Stephania</taxon>
    </lineage>
</organism>
<proteinExistence type="predicted"/>
<keyword evidence="1" id="KW-0472">Membrane</keyword>
<keyword evidence="1" id="KW-1133">Transmembrane helix</keyword>
<evidence type="ECO:0000256" key="1">
    <source>
        <dbReference type="SAM" id="Phobius"/>
    </source>
</evidence>
<reference evidence="2 3" key="1">
    <citation type="submission" date="2024-01" db="EMBL/GenBank/DDBJ databases">
        <title>Genome assemblies of Stephania.</title>
        <authorList>
            <person name="Yang L."/>
        </authorList>
    </citation>
    <scope>NUCLEOTIDE SEQUENCE [LARGE SCALE GENOMIC DNA]</scope>
    <source>
        <strain evidence="2">JXDWG</strain>
        <tissue evidence="2">Leaf</tissue>
    </source>
</reference>
<evidence type="ECO:0000313" key="2">
    <source>
        <dbReference type="EMBL" id="KAK9084181.1"/>
    </source>
</evidence>
<sequence>MIGSGAIDRRLTSLAGVVDALIIILIIITTSFLPFYLPILVQISSQRLSIVIKAKCPKSPTYIISINSLPLLLLTLL</sequence>
<dbReference type="Proteomes" id="UP001419268">
    <property type="component" value="Unassembled WGS sequence"/>
</dbReference>
<dbReference type="EMBL" id="JBBNAG010000013">
    <property type="protein sequence ID" value="KAK9084181.1"/>
    <property type="molecule type" value="Genomic_DNA"/>
</dbReference>
<keyword evidence="1" id="KW-0812">Transmembrane</keyword>
<feature type="transmembrane region" description="Helical" evidence="1">
    <location>
        <begin position="20"/>
        <end position="41"/>
    </location>
</feature>
<gene>
    <name evidence="2" type="ORF">Scep_030652</name>
</gene>
<dbReference type="AlphaFoldDB" id="A0AAP0HH45"/>
<accession>A0AAP0HH45</accession>
<evidence type="ECO:0000313" key="3">
    <source>
        <dbReference type="Proteomes" id="UP001419268"/>
    </source>
</evidence>
<protein>
    <submittedName>
        <fullName evidence="2">Uncharacterized protein</fullName>
    </submittedName>
</protein>